<dbReference type="GO" id="GO:0006598">
    <property type="term" value="P:polyamine catabolic process"/>
    <property type="evidence" value="ECO:0007669"/>
    <property type="project" value="TreeGrafter"/>
</dbReference>
<keyword evidence="2" id="KW-0315">Glutamine amidotransferase</keyword>
<sequence length="266" mass="30164">MSKRPNIGVTGPDKGGQAAWWFTWFAIFIHGGRAIRIRPQEGIPDDDIHGLVIGGGADINPTYYRSDEVKDLLSEDQDVSGLRQFFIYLATIFFFPFIYLIRKMFSTSASGVDKERDELEFTILKQALDKGIPILGICRGAQLINIHLGGTLHGDISNYYTEQPQVKTVWPKKKVRLAAESILHRILGHQFVWVNALHNQAVDTLGSDLKIVAREENGVVQAVEHESRDFVLGVQWHPEYMPQIPPQRRIFQKLVGEARIFLSRSK</sequence>
<accession>A0A1M5K4N2</accession>
<dbReference type="Pfam" id="PF07722">
    <property type="entry name" value="Peptidase_C26"/>
    <property type="match status" value="1"/>
</dbReference>
<name>A0A1M5K4N2_9BACT</name>
<dbReference type="InterPro" id="IPR044668">
    <property type="entry name" value="PuuD-like"/>
</dbReference>
<organism evidence="2 3">
    <name type="scientific">Fodinibius roseus</name>
    <dbReference type="NCBI Taxonomy" id="1194090"/>
    <lineage>
        <taxon>Bacteria</taxon>
        <taxon>Pseudomonadati</taxon>
        <taxon>Balneolota</taxon>
        <taxon>Balneolia</taxon>
        <taxon>Balneolales</taxon>
        <taxon>Balneolaceae</taxon>
        <taxon>Fodinibius</taxon>
    </lineage>
</organism>
<gene>
    <name evidence="2" type="ORF">SAMN05443144_12931</name>
</gene>
<dbReference type="GO" id="GO:0005829">
    <property type="term" value="C:cytosol"/>
    <property type="evidence" value="ECO:0007669"/>
    <property type="project" value="TreeGrafter"/>
</dbReference>
<keyword evidence="1" id="KW-1133">Transmembrane helix</keyword>
<dbReference type="GO" id="GO:0033969">
    <property type="term" value="F:gamma-glutamyl-gamma-aminobutyrate hydrolase activity"/>
    <property type="evidence" value="ECO:0007669"/>
    <property type="project" value="TreeGrafter"/>
</dbReference>
<dbReference type="AlphaFoldDB" id="A0A1M5K4N2"/>
<proteinExistence type="predicted"/>
<keyword evidence="2" id="KW-0808">Transferase</keyword>
<reference evidence="2 3" key="1">
    <citation type="submission" date="2016-11" db="EMBL/GenBank/DDBJ databases">
        <authorList>
            <person name="Jaros S."/>
            <person name="Januszkiewicz K."/>
            <person name="Wedrychowicz H."/>
        </authorList>
    </citation>
    <scope>NUCLEOTIDE SEQUENCE [LARGE SCALE GENOMIC DNA]</scope>
    <source>
        <strain evidence="2 3">DSM 21986</strain>
    </source>
</reference>
<dbReference type="Proteomes" id="UP000184041">
    <property type="component" value="Unassembled WGS sequence"/>
</dbReference>
<dbReference type="InterPro" id="IPR011697">
    <property type="entry name" value="Peptidase_C26"/>
</dbReference>
<dbReference type="CDD" id="cd01745">
    <property type="entry name" value="GATase1_2"/>
    <property type="match status" value="1"/>
</dbReference>
<evidence type="ECO:0000256" key="1">
    <source>
        <dbReference type="SAM" id="Phobius"/>
    </source>
</evidence>
<dbReference type="RefSeq" id="WP_073068066.1">
    <property type="nucleotide sequence ID" value="NZ_FQUS01000029.1"/>
</dbReference>
<dbReference type="EMBL" id="FQUS01000029">
    <property type="protein sequence ID" value="SHG47223.1"/>
    <property type="molecule type" value="Genomic_DNA"/>
</dbReference>
<evidence type="ECO:0000313" key="3">
    <source>
        <dbReference type="Proteomes" id="UP000184041"/>
    </source>
</evidence>
<keyword evidence="1" id="KW-0472">Membrane</keyword>
<keyword evidence="3" id="KW-1185">Reference proteome</keyword>
<dbReference type="Gene3D" id="3.40.50.880">
    <property type="match status" value="1"/>
</dbReference>
<dbReference type="PANTHER" id="PTHR43235">
    <property type="entry name" value="GLUTAMINE AMIDOTRANSFERASE PB2B2.05-RELATED"/>
    <property type="match status" value="1"/>
</dbReference>
<dbReference type="OrthoDB" id="9804920at2"/>
<feature type="transmembrane region" description="Helical" evidence="1">
    <location>
        <begin position="85"/>
        <end position="101"/>
    </location>
</feature>
<protein>
    <submittedName>
        <fullName evidence="2">Putative glutamine amidotransferase</fullName>
    </submittedName>
</protein>
<dbReference type="PANTHER" id="PTHR43235:SF1">
    <property type="entry name" value="GLUTAMINE AMIDOTRANSFERASE PB2B2.05-RELATED"/>
    <property type="match status" value="1"/>
</dbReference>
<keyword evidence="1" id="KW-0812">Transmembrane</keyword>
<dbReference type="SUPFAM" id="SSF52317">
    <property type="entry name" value="Class I glutamine amidotransferase-like"/>
    <property type="match status" value="1"/>
</dbReference>
<dbReference type="InterPro" id="IPR029062">
    <property type="entry name" value="Class_I_gatase-like"/>
</dbReference>
<dbReference type="STRING" id="1194090.SAMN05443144_12931"/>
<dbReference type="PROSITE" id="PS51273">
    <property type="entry name" value="GATASE_TYPE_1"/>
    <property type="match status" value="1"/>
</dbReference>
<dbReference type="GO" id="GO:0016740">
    <property type="term" value="F:transferase activity"/>
    <property type="evidence" value="ECO:0007669"/>
    <property type="project" value="UniProtKB-KW"/>
</dbReference>
<evidence type="ECO:0000313" key="2">
    <source>
        <dbReference type="EMBL" id="SHG47223.1"/>
    </source>
</evidence>